<protein>
    <recommendedName>
        <fullName evidence="3 5">Acylphosphatase</fullName>
        <ecNumber evidence="2 5">3.6.1.7</ecNumber>
    </recommendedName>
</protein>
<accession>A0A6L5GNN8</accession>
<comment type="similarity">
    <text evidence="1 7">Belongs to the acylphosphatase family.</text>
</comment>
<name>A0A6L5GNN8_9FIRM</name>
<evidence type="ECO:0000256" key="2">
    <source>
        <dbReference type="ARBA" id="ARBA00012150"/>
    </source>
</evidence>
<dbReference type="PROSITE" id="PS51160">
    <property type="entry name" value="ACYLPHOSPHATASE_3"/>
    <property type="match status" value="1"/>
</dbReference>
<dbReference type="GO" id="GO:0003998">
    <property type="term" value="F:acylphosphatase activity"/>
    <property type="evidence" value="ECO:0007669"/>
    <property type="project" value="UniProtKB-EC"/>
</dbReference>
<dbReference type="EMBL" id="VOGB01000003">
    <property type="protein sequence ID" value="MQM71891.1"/>
    <property type="molecule type" value="Genomic_DNA"/>
</dbReference>
<dbReference type="Pfam" id="PF00708">
    <property type="entry name" value="Acylphosphatase"/>
    <property type="match status" value="1"/>
</dbReference>
<dbReference type="PROSITE" id="PS00150">
    <property type="entry name" value="ACYLPHOSPHATASE_1"/>
    <property type="match status" value="1"/>
</dbReference>
<evidence type="ECO:0000313" key="10">
    <source>
        <dbReference type="Proteomes" id="UP000473648"/>
    </source>
</evidence>
<dbReference type="Proteomes" id="UP000473648">
    <property type="component" value="Unassembled WGS sequence"/>
</dbReference>
<evidence type="ECO:0000256" key="6">
    <source>
        <dbReference type="RuleBase" id="RU000553"/>
    </source>
</evidence>
<dbReference type="InterPro" id="IPR017968">
    <property type="entry name" value="Acylphosphatase_CS"/>
</dbReference>
<dbReference type="InterPro" id="IPR020456">
    <property type="entry name" value="Acylphosphatase"/>
</dbReference>
<gene>
    <name evidence="9" type="ORF">FRC53_00335</name>
</gene>
<dbReference type="AlphaFoldDB" id="A0A6L5GNN8"/>
<dbReference type="EC" id="3.6.1.7" evidence="2 5"/>
<dbReference type="SUPFAM" id="SSF54975">
    <property type="entry name" value="Acylphosphatase/BLUF domain-like"/>
    <property type="match status" value="1"/>
</dbReference>
<dbReference type="InterPro" id="IPR036046">
    <property type="entry name" value="Acylphosphatase-like_dom_sf"/>
</dbReference>
<dbReference type="Gene3D" id="3.30.70.100">
    <property type="match status" value="1"/>
</dbReference>
<evidence type="ECO:0000256" key="5">
    <source>
        <dbReference type="PROSITE-ProRule" id="PRU00520"/>
    </source>
</evidence>
<feature type="active site" evidence="5">
    <location>
        <position position="18"/>
    </location>
</feature>
<feature type="domain" description="Acylphosphatase-like" evidence="8">
    <location>
        <begin position="3"/>
        <end position="90"/>
    </location>
</feature>
<evidence type="ECO:0000256" key="4">
    <source>
        <dbReference type="ARBA" id="ARBA00047645"/>
    </source>
</evidence>
<evidence type="ECO:0000256" key="7">
    <source>
        <dbReference type="RuleBase" id="RU004168"/>
    </source>
</evidence>
<evidence type="ECO:0000259" key="8">
    <source>
        <dbReference type="PROSITE" id="PS51160"/>
    </source>
</evidence>
<comment type="catalytic activity">
    <reaction evidence="4 5 6">
        <text>an acyl phosphate + H2O = a carboxylate + phosphate + H(+)</text>
        <dbReference type="Rhea" id="RHEA:14965"/>
        <dbReference type="ChEBI" id="CHEBI:15377"/>
        <dbReference type="ChEBI" id="CHEBI:15378"/>
        <dbReference type="ChEBI" id="CHEBI:29067"/>
        <dbReference type="ChEBI" id="CHEBI:43474"/>
        <dbReference type="ChEBI" id="CHEBI:59918"/>
        <dbReference type="EC" id="3.6.1.7"/>
    </reaction>
</comment>
<evidence type="ECO:0000256" key="3">
    <source>
        <dbReference type="ARBA" id="ARBA00015991"/>
    </source>
</evidence>
<proteinExistence type="inferred from homology"/>
<dbReference type="PROSITE" id="PS00151">
    <property type="entry name" value="ACYLPHOSPHATASE_2"/>
    <property type="match status" value="1"/>
</dbReference>
<keyword evidence="10" id="KW-1185">Reference proteome</keyword>
<evidence type="ECO:0000256" key="1">
    <source>
        <dbReference type="ARBA" id="ARBA00005614"/>
    </source>
</evidence>
<organism evidence="9 10">
    <name type="scientific">Candidatus Pseudoramibacter fermentans</name>
    <dbReference type="NCBI Taxonomy" id="2594427"/>
    <lineage>
        <taxon>Bacteria</taxon>
        <taxon>Bacillati</taxon>
        <taxon>Bacillota</taxon>
        <taxon>Clostridia</taxon>
        <taxon>Eubacteriales</taxon>
        <taxon>Eubacteriaceae</taxon>
        <taxon>Pseudoramibacter</taxon>
    </lineage>
</organism>
<comment type="caution">
    <text evidence="9">The sequence shown here is derived from an EMBL/GenBank/DDBJ whole genome shotgun (WGS) entry which is preliminary data.</text>
</comment>
<evidence type="ECO:0000313" key="9">
    <source>
        <dbReference type="EMBL" id="MQM71891.1"/>
    </source>
</evidence>
<dbReference type="PANTHER" id="PTHR47268:SF4">
    <property type="entry name" value="ACYLPHOSPHATASE"/>
    <property type="match status" value="1"/>
</dbReference>
<sequence>MIRYHILVSGRVQGVGFRYTASHLASLYNLTGWVRNCYDGSVEMEVQGDPGNIDFFIQKLKTESRWIRIRSLEKKQIPLESGETVFHVRY</sequence>
<keyword evidence="5 6" id="KW-0378">Hydrolase</keyword>
<dbReference type="PANTHER" id="PTHR47268">
    <property type="entry name" value="ACYLPHOSPHATASE"/>
    <property type="match status" value="1"/>
</dbReference>
<dbReference type="InterPro" id="IPR001792">
    <property type="entry name" value="Acylphosphatase-like_dom"/>
</dbReference>
<reference evidence="9" key="1">
    <citation type="journal article" date="2020" name="Appl. Environ. Microbiol.">
        <title>Medium-Chain Fatty Acid Synthesis by 'Candidatus Weimeria bifida' gen. nov., sp. nov., and 'Candidatus Pseudoramibacter fermentans' sp. nov.</title>
        <authorList>
            <person name="Scarborough M.J."/>
            <person name="Myers K.S."/>
            <person name="Donohue T.J."/>
            <person name="Noguera D.R."/>
        </authorList>
    </citation>
    <scope>NUCLEOTIDE SEQUENCE</scope>
    <source>
        <strain evidence="9">EUB1.1</strain>
    </source>
</reference>
<feature type="active site" evidence="5">
    <location>
        <position position="36"/>
    </location>
</feature>